<dbReference type="Gene3D" id="3.10.290.10">
    <property type="entry name" value="RNA-binding S4 domain"/>
    <property type="match status" value="1"/>
</dbReference>
<sequence>MMKTRLDLLLVSRGLFASREAARRAIMAGLVRVDGVRADKPGLRVADEARVEVERPSREYASRGGLKLEHALDTFGIRVDDRVAVDVGASTGGFTDCLLQRGARLVYAVDVGYGQLAWRLRQDGRVRVMERTNFRHVDALRFDPRPDLAVMDVSFISIRLLFPKLSEVCRSDADIVSLIKPQFEAGRDRVGKGGIVRDPEVHRAVLLDILKSIESMGWCCRGLTYSPITGGDGNVEFLGWFRMYPDADETMRWMAESRHIVEAAWARLKSGTDPNGGTA</sequence>
<dbReference type="InterPro" id="IPR047048">
    <property type="entry name" value="TlyA"/>
</dbReference>
<dbReference type="CDD" id="cd00165">
    <property type="entry name" value="S4"/>
    <property type="match status" value="1"/>
</dbReference>
<evidence type="ECO:0000256" key="2">
    <source>
        <dbReference type="ARBA" id="ARBA00029460"/>
    </source>
</evidence>
<gene>
    <name evidence="5" type="ORF">QID03_06905</name>
</gene>
<dbReference type="Pfam" id="PF01728">
    <property type="entry name" value="FtsJ"/>
    <property type="match status" value="1"/>
</dbReference>
<dbReference type="PANTHER" id="PTHR32319:SF0">
    <property type="entry name" value="BACTERIAL HEMOLYSIN-LIKE PROTEIN"/>
    <property type="match status" value="1"/>
</dbReference>
<dbReference type="SMART" id="SM00363">
    <property type="entry name" value="S4"/>
    <property type="match status" value="1"/>
</dbReference>
<dbReference type="InterPro" id="IPR002877">
    <property type="entry name" value="RNA_MeTrfase_FtsJ_dom"/>
</dbReference>
<comment type="similarity">
    <text evidence="2">Belongs to the TlyA family.</text>
</comment>
<keyword evidence="5" id="KW-0808">Transferase</keyword>
<proteinExistence type="inferred from homology"/>
<dbReference type="GO" id="GO:0032259">
    <property type="term" value="P:methylation"/>
    <property type="evidence" value="ECO:0007669"/>
    <property type="project" value="UniProtKB-KW"/>
</dbReference>
<evidence type="ECO:0000313" key="5">
    <source>
        <dbReference type="EMBL" id="MDI9259915.1"/>
    </source>
</evidence>
<dbReference type="InterPro" id="IPR036986">
    <property type="entry name" value="S4_RNA-bd_sf"/>
</dbReference>
<evidence type="ECO:0000259" key="4">
    <source>
        <dbReference type="SMART" id="SM00363"/>
    </source>
</evidence>
<dbReference type="Proteomes" id="UP001529245">
    <property type="component" value="Unassembled WGS sequence"/>
</dbReference>
<dbReference type="Pfam" id="PF01479">
    <property type="entry name" value="S4"/>
    <property type="match status" value="1"/>
</dbReference>
<dbReference type="InterPro" id="IPR004538">
    <property type="entry name" value="Hemolysin_A/TlyA"/>
</dbReference>
<dbReference type="InterPro" id="IPR002942">
    <property type="entry name" value="S4_RNA-bd"/>
</dbReference>
<dbReference type="PANTHER" id="PTHR32319">
    <property type="entry name" value="BACTERIAL HEMOLYSIN-LIKE PROTEIN"/>
    <property type="match status" value="1"/>
</dbReference>
<dbReference type="PIRSF" id="PIRSF005578">
    <property type="entry name" value="TlyA"/>
    <property type="match status" value="1"/>
</dbReference>
<organism evidence="5 6">
    <name type="scientific">Alicyclobacillus sendaiensis PA2</name>
    <dbReference type="NCBI Taxonomy" id="3029425"/>
    <lineage>
        <taxon>Bacteria</taxon>
        <taxon>Bacillati</taxon>
        <taxon>Bacillota</taxon>
        <taxon>Bacilli</taxon>
        <taxon>Bacillales</taxon>
        <taxon>Alicyclobacillaceae</taxon>
        <taxon>Alicyclobacillus</taxon>
    </lineage>
</organism>
<feature type="domain" description="RNA-binding S4" evidence="4">
    <location>
        <begin position="4"/>
        <end position="69"/>
    </location>
</feature>
<dbReference type="SUPFAM" id="SSF53335">
    <property type="entry name" value="S-adenosyl-L-methionine-dependent methyltransferases"/>
    <property type="match status" value="1"/>
</dbReference>
<dbReference type="Gene3D" id="3.40.50.150">
    <property type="entry name" value="Vaccinia Virus protein VP39"/>
    <property type="match status" value="1"/>
</dbReference>
<dbReference type="SUPFAM" id="SSF55174">
    <property type="entry name" value="Alpha-L RNA-binding motif"/>
    <property type="match status" value="1"/>
</dbReference>
<accession>A0ABT6XXT3</accession>
<dbReference type="RefSeq" id="WP_283203446.1">
    <property type="nucleotide sequence ID" value="NZ_JASGCB010000008.1"/>
</dbReference>
<reference evidence="5 6" key="1">
    <citation type="submission" date="2023-04" db="EMBL/GenBank/DDBJ databases">
        <title>A. sendaiensis sub sp. chiapanensis a novel subspecie with specific adaptation in bacterial cell wall isolated from an active volcano.</title>
        <authorList>
            <person name="Alvarez Gutierrez P.E."/>
            <person name="Ortiz Cortes L.Y."/>
        </authorList>
    </citation>
    <scope>NUCLEOTIDE SEQUENCE [LARGE SCALE GENOMIC DNA]</scope>
    <source>
        <strain evidence="5 6">PA2</strain>
    </source>
</reference>
<dbReference type="InterPro" id="IPR029063">
    <property type="entry name" value="SAM-dependent_MTases_sf"/>
</dbReference>
<evidence type="ECO:0000313" key="6">
    <source>
        <dbReference type="Proteomes" id="UP001529245"/>
    </source>
</evidence>
<name>A0ABT6XXT3_ALISE</name>
<dbReference type="GO" id="GO:0008168">
    <property type="term" value="F:methyltransferase activity"/>
    <property type="evidence" value="ECO:0007669"/>
    <property type="project" value="UniProtKB-KW"/>
</dbReference>
<dbReference type="NCBIfam" id="TIGR00478">
    <property type="entry name" value="tly"/>
    <property type="match status" value="1"/>
</dbReference>
<keyword evidence="6" id="KW-1185">Reference proteome</keyword>
<protein>
    <submittedName>
        <fullName evidence="5">TlyA family RNA methyltransferase</fullName>
    </submittedName>
</protein>
<evidence type="ECO:0000256" key="3">
    <source>
        <dbReference type="PROSITE-ProRule" id="PRU00182"/>
    </source>
</evidence>
<evidence type="ECO:0000256" key="1">
    <source>
        <dbReference type="ARBA" id="ARBA00022884"/>
    </source>
</evidence>
<keyword evidence="1 3" id="KW-0694">RNA-binding</keyword>
<dbReference type="PROSITE" id="PS50889">
    <property type="entry name" value="S4"/>
    <property type="match status" value="1"/>
</dbReference>
<comment type="caution">
    <text evidence="5">The sequence shown here is derived from an EMBL/GenBank/DDBJ whole genome shotgun (WGS) entry which is preliminary data.</text>
</comment>
<keyword evidence="5" id="KW-0489">Methyltransferase</keyword>
<dbReference type="CDD" id="cd02440">
    <property type="entry name" value="AdoMet_MTases"/>
    <property type="match status" value="1"/>
</dbReference>
<dbReference type="EMBL" id="JASGCB010000008">
    <property type="protein sequence ID" value="MDI9259915.1"/>
    <property type="molecule type" value="Genomic_DNA"/>
</dbReference>